<dbReference type="KEGG" id="vg:55630556"/>
<keyword evidence="1" id="KW-1133">Transmembrane helix</keyword>
<name>A0A6M3SUL4_9CAUD</name>
<dbReference type="EMBL" id="MT310850">
    <property type="protein sequence ID" value="QJD49623.1"/>
    <property type="molecule type" value="Genomic_DNA"/>
</dbReference>
<accession>A0A6M3SUL4</accession>
<dbReference type="Proteomes" id="UP000501526">
    <property type="component" value="Segment"/>
</dbReference>
<sequence>MIWFDILTYTICVLFVWAVYDGSKRIVRAIRNRKVRKHESGS</sequence>
<proteinExistence type="predicted"/>
<feature type="transmembrane region" description="Helical" evidence="1">
    <location>
        <begin position="6"/>
        <end position="23"/>
    </location>
</feature>
<reference evidence="2 3" key="1">
    <citation type="submission" date="2020-04" db="EMBL/GenBank/DDBJ databases">
        <authorList>
            <person name="Chase M.A."/>
            <person name="Coleman C.N."/>
            <person name="Cunha M.O."/>
            <person name="Daffner M."/>
            <person name="Deam C.J."/>
            <person name="Deloso L.J."/>
            <person name="Desomma A.M."/>
            <person name="Gallardo J."/>
            <person name="Horne M.E."/>
            <person name="Kanahan O.P."/>
            <person name="Lam V."/>
            <person name="Morgan R.T."/>
            <person name="Mustor E.M."/>
            <person name="Ricardo-Iglesias M."/>
            <person name="Sartorio C.J."/>
            <person name="Sciacchitano A.R."/>
            <person name="Tvenstrup A.W."/>
            <person name="Wood A.R."/>
            <person name="Pollenz R.S."/>
            <person name="Garlena R.A."/>
            <person name="Russell D.A."/>
            <person name="Pope W.H."/>
            <person name="Jacobs-Sera D."/>
            <person name="Hatfull G.F."/>
        </authorList>
    </citation>
    <scope>NUCLEOTIDE SEQUENCE [LARGE SCALE GENOMIC DNA]</scope>
</reference>
<evidence type="ECO:0000256" key="1">
    <source>
        <dbReference type="SAM" id="Phobius"/>
    </source>
</evidence>
<evidence type="ECO:0000313" key="3">
    <source>
        <dbReference type="Proteomes" id="UP000501526"/>
    </source>
</evidence>
<gene>
    <name evidence="2" type="primary">46</name>
    <name evidence="2" type="ORF">SEA_SECRETARIAT_46</name>
</gene>
<keyword evidence="1" id="KW-0472">Membrane</keyword>
<organism evidence="2 3">
    <name type="scientific">Gordonia phage Secretariat</name>
    <dbReference type="NCBI Taxonomy" id="2725616"/>
    <lineage>
        <taxon>Viruses</taxon>
        <taxon>Duplodnaviria</taxon>
        <taxon>Heunggongvirae</taxon>
        <taxon>Uroviricota</taxon>
        <taxon>Caudoviricetes</taxon>
        <taxon>Deejayvirinae</taxon>
        <taxon>Secretariatvirus</taxon>
        <taxon>Secretariatvirus secretariat</taxon>
    </lineage>
</organism>
<evidence type="ECO:0000313" key="2">
    <source>
        <dbReference type="EMBL" id="QJD49623.1"/>
    </source>
</evidence>
<keyword evidence="1" id="KW-0812">Transmembrane</keyword>
<keyword evidence="3" id="KW-1185">Reference proteome</keyword>
<dbReference type="RefSeq" id="YP_009859456.1">
    <property type="nucleotide sequence ID" value="NC_048876.1"/>
</dbReference>
<protein>
    <submittedName>
        <fullName evidence="2">Membrane protein</fullName>
    </submittedName>
</protein>
<dbReference type="GeneID" id="55630556"/>